<dbReference type="Proteomes" id="UP000282195">
    <property type="component" value="Chromosome"/>
</dbReference>
<gene>
    <name evidence="2" type="ORF">CCGE525_04220</name>
</gene>
<reference evidence="2 3" key="1">
    <citation type="submission" date="2018-10" db="EMBL/GenBank/DDBJ databases">
        <title>Rhizobium etli, R. leguminosarum and a new Rhizobium genospecies from Phaseolus dumosus.</title>
        <authorList>
            <person name="Ramirez-Puebla S.T."/>
            <person name="Rogel-Hernandez M.A."/>
            <person name="Guerrero G."/>
            <person name="Ormeno-Orrillo E."/>
            <person name="Martinez-Romero J.C."/>
            <person name="Negrete-Yankelevich S."/>
            <person name="Martinez-Romero E."/>
        </authorList>
    </citation>
    <scope>NUCLEOTIDE SEQUENCE [LARGE SCALE GENOMIC DNA]</scope>
    <source>
        <strain evidence="2 3">CCGE525</strain>
    </source>
</reference>
<dbReference type="AlphaFoldDB" id="A0A387FHW5"/>
<sequence>MSPTLSRYLKDFSAEPPPQSPGIPDMPFEETLDFPESPVAPSIDIEAERREAYAQGHEAATQELTQRHQAELDTIATTHRGEMEALRARYEERAAEKIAAGLRELATVLGQAISAEAAAALAPVMTEALTAKAVADLAERVTAAILDGAAGPITVSSPRHLFEMLHTHIGQNGVLLRHVEARDVDLTVTIGESVLVTRMSAWAASLKEILK</sequence>
<dbReference type="OrthoDB" id="8276977at2"/>
<keyword evidence="3" id="KW-1185">Reference proteome</keyword>
<evidence type="ECO:0000256" key="1">
    <source>
        <dbReference type="SAM" id="MobiDB-lite"/>
    </source>
</evidence>
<accession>A0A387FHW5</accession>
<feature type="region of interest" description="Disordered" evidence="1">
    <location>
        <begin position="1"/>
        <end position="37"/>
    </location>
</feature>
<proteinExistence type="predicted"/>
<dbReference type="RefSeq" id="WP_120703192.1">
    <property type="nucleotide sequence ID" value="NZ_CP032694.1"/>
</dbReference>
<organism evidence="2 3">
    <name type="scientific">Rhizobium jaguaris</name>
    <dbReference type="NCBI Taxonomy" id="1312183"/>
    <lineage>
        <taxon>Bacteria</taxon>
        <taxon>Pseudomonadati</taxon>
        <taxon>Pseudomonadota</taxon>
        <taxon>Alphaproteobacteria</taxon>
        <taxon>Hyphomicrobiales</taxon>
        <taxon>Rhizobiaceae</taxon>
        <taxon>Rhizobium/Agrobacterium group</taxon>
        <taxon>Rhizobium</taxon>
    </lineage>
</organism>
<evidence type="ECO:0000313" key="2">
    <source>
        <dbReference type="EMBL" id="AYG58109.1"/>
    </source>
</evidence>
<name>A0A387FHW5_9HYPH</name>
<dbReference type="EMBL" id="CP032694">
    <property type="protein sequence ID" value="AYG58109.1"/>
    <property type="molecule type" value="Genomic_DNA"/>
</dbReference>
<dbReference type="KEGG" id="rjg:CCGE525_04220"/>
<protein>
    <submittedName>
        <fullName evidence="2">Uncharacterized protein</fullName>
    </submittedName>
</protein>
<evidence type="ECO:0000313" key="3">
    <source>
        <dbReference type="Proteomes" id="UP000282195"/>
    </source>
</evidence>